<keyword evidence="2" id="KW-1185">Reference proteome</keyword>
<name>A0ABU8UBB3_9ACTN</name>
<dbReference type="Gene3D" id="2.60.40.10">
    <property type="entry name" value="Immunoglobulins"/>
    <property type="match status" value="1"/>
</dbReference>
<dbReference type="Proteomes" id="UP001382904">
    <property type="component" value="Unassembled WGS sequence"/>
</dbReference>
<evidence type="ECO:0000313" key="2">
    <source>
        <dbReference type="Proteomes" id="UP001382904"/>
    </source>
</evidence>
<dbReference type="InterPro" id="IPR014756">
    <property type="entry name" value="Ig_E-set"/>
</dbReference>
<gene>
    <name evidence="1" type="ORF">WKI68_35890</name>
</gene>
<evidence type="ECO:0000313" key="1">
    <source>
        <dbReference type="EMBL" id="MEJ8645145.1"/>
    </source>
</evidence>
<sequence length="83" mass="8947">MSETRSEQVLRVDAYPTHEVGGYRVRAGKPFPFGANVVPGGVSFSVFSDQATSMTLVIFKRGEPEPMAELEFPRNSGPAACSP</sequence>
<accession>A0ABU8UBB3</accession>
<dbReference type="EMBL" id="JBBKAM010000002">
    <property type="protein sequence ID" value="MEJ8645145.1"/>
    <property type="molecule type" value="Genomic_DNA"/>
</dbReference>
<reference evidence="1 2" key="1">
    <citation type="submission" date="2024-03" db="EMBL/GenBank/DDBJ databases">
        <title>Novel Streptomyces species of biotechnological and ecological value are a feature of Machair soil.</title>
        <authorList>
            <person name="Prole J.R."/>
            <person name="Goodfellow M."/>
            <person name="Allenby N."/>
            <person name="Ward A.C."/>
        </authorList>
    </citation>
    <scope>NUCLEOTIDE SEQUENCE [LARGE SCALE GENOMIC DNA]</scope>
    <source>
        <strain evidence="1 2">MS1.HAVA.3</strain>
    </source>
</reference>
<organism evidence="1 2">
    <name type="scientific">Streptomyces caledonius</name>
    <dbReference type="NCBI Taxonomy" id="3134107"/>
    <lineage>
        <taxon>Bacteria</taxon>
        <taxon>Bacillati</taxon>
        <taxon>Actinomycetota</taxon>
        <taxon>Actinomycetes</taxon>
        <taxon>Kitasatosporales</taxon>
        <taxon>Streptomycetaceae</taxon>
        <taxon>Streptomyces</taxon>
    </lineage>
</organism>
<comment type="caution">
    <text evidence="1">The sequence shown here is derived from an EMBL/GenBank/DDBJ whole genome shotgun (WGS) entry which is preliminary data.</text>
</comment>
<dbReference type="SUPFAM" id="SSF81296">
    <property type="entry name" value="E set domains"/>
    <property type="match status" value="1"/>
</dbReference>
<dbReference type="InterPro" id="IPR013783">
    <property type="entry name" value="Ig-like_fold"/>
</dbReference>
<protein>
    <submittedName>
        <fullName evidence="1">Uncharacterized protein</fullName>
    </submittedName>
</protein>
<proteinExistence type="predicted"/>